<proteinExistence type="predicted"/>
<organism evidence="2 3">
    <name type="scientific">Vibrio aerogenes CECT 7868</name>
    <dbReference type="NCBI Taxonomy" id="1216006"/>
    <lineage>
        <taxon>Bacteria</taxon>
        <taxon>Pseudomonadati</taxon>
        <taxon>Pseudomonadota</taxon>
        <taxon>Gammaproteobacteria</taxon>
        <taxon>Vibrionales</taxon>
        <taxon>Vibrionaceae</taxon>
        <taxon>Vibrio</taxon>
    </lineage>
</organism>
<evidence type="ECO:0000256" key="1">
    <source>
        <dbReference type="SAM" id="Phobius"/>
    </source>
</evidence>
<dbReference type="OrthoDB" id="5406083at2"/>
<evidence type="ECO:0000313" key="3">
    <source>
        <dbReference type="Proteomes" id="UP000184608"/>
    </source>
</evidence>
<accession>A0A1M5Y293</accession>
<feature type="transmembrane region" description="Helical" evidence="1">
    <location>
        <begin position="1004"/>
        <end position="1027"/>
    </location>
</feature>
<dbReference type="EMBL" id="FQXZ01000014">
    <property type="protein sequence ID" value="SHI06132.1"/>
    <property type="molecule type" value="Genomic_DNA"/>
</dbReference>
<keyword evidence="1" id="KW-1133">Transmembrane helix</keyword>
<gene>
    <name evidence="2" type="ORF">VA7868_01448</name>
</gene>
<name>A0A1M5Y293_9VIBR</name>
<protein>
    <submittedName>
        <fullName evidence="2">Uncharacterized protein</fullName>
    </submittedName>
</protein>
<keyword evidence="1" id="KW-0472">Membrane</keyword>
<evidence type="ECO:0000313" key="2">
    <source>
        <dbReference type="EMBL" id="SHI06132.1"/>
    </source>
</evidence>
<dbReference type="STRING" id="1216006.VA7868_01448"/>
<reference evidence="2 3" key="1">
    <citation type="submission" date="2016-11" db="EMBL/GenBank/DDBJ databases">
        <authorList>
            <person name="Jaros S."/>
            <person name="Januszkiewicz K."/>
            <person name="Wedrychowicz H."/>
        </authorList>
    </citation>
    <scope>NUCLEOTIDE SEQUENCE [LARGE SCALE GENOMIC DNA]</scope>
    <source>
        <strain evidence="2 3">CECT 7868</strain>
    </source>
</reference>
<keyword evidence="1" id="KW-0812">Transmembrane</keyword>
<feature type="transmembrane region" description="Helical" evidence="1">
    <location>
        <begin position="1039"/>
        <end position="1057"/>
    </location>
</feature>
<dbReference type="Proteomes" id="UP000184608">
    <property type="component" value="Unassembled WGS sequence"/>
</dbReference>
<dbReference type="CDD" id="cd20705">
    <property type="entry name" value="MIX_I"/>
    <property type="match status" value="1"/>
</dbReference>
<dbReference type="RefSeq" id="WP_073603189.1">
    <property type="nucleotide sequence ID" value="NZ_FQXZ01000014.1"/>
</dbReference>
<keyword evidence="3" id="KW-1185">Reference proteome</keyword>
<feature type="transmembrane region" description="Helical" evidence="1">
    <location>
        <begin position="969"/>
        <end position="992"/>
    </location>
</feature>
<sequence length="1302" mass="148216">MIKYASAPACDGKMFFIGVTGFDHPTTQDFLFYSLDNMYEQEYLGCHLRHTEQQMSCSWTFEPVEELRHLPLEQKKKTDKKLLNHTIYSWDWREESEARNVWLKVDTESGEPIRLPLFGHVSATERQVEEQLYQMQSFIPLSVLPSEKGTVILPWKNSDGTLPIVVNDNTSVDGFAYDAFGEPNDMDSENQSINMNEEENRTVPVRNGYVYIAYKNRIWRELEVTSEEGAPCFRDINLFAYRGNKDRFQTNVDRKATGSKLQEIWYPSRENGAQTNVLIAFSEVQWSGSRLNFLEGNLDEMKKRMISPLDQIRKIDEMPAVRAREPELELQLCEPVMLSRDLSGKILEQVFNEAKWELFNFCIFDKYSPQLNQYEYCARCAVLGEKYRLDKEKGFPGKVVSYDAPGEWQASALPDYFADARTRKLTGVILPDPLYNLRHQATVLQSCSNYLNQLQMDAMNQPFYKSAHLLQIMVFSPELGDMENPAYEHKDLVDLSPYGVFAKTLRLNPRKQTRSAMFSLQKKVLALLKEPEFTHALKDILSLDDTNRYGGYILVNNCINNLLLCPDIADKLLPKHDYCIKNDDVILEVANLCLDDSPGSLFEALCGSKQTGNSLMQAMHQFETDKHKTAIPVNQEISRENNGSGILNIDEMTWQEISHLAPEKLKVPETALLHLMNNNQGESPDLFPQARRMINLIDSAIGCLFNTAQTLHHVMQNTSNHIVKLKFNKLHAKSFVNMKFFGRDATKSMHFRPANKNIAGFECHVIGIGINGKMEGIDFDIEPTKYGGADPKVLRAHGHFENEAGDVLAATAKSKVNETIQIQKNGKRASAGKQHFNNVEVVMAKDAEVARMLTDHKSTVTRYMNGNKKAINPKKWQHIGLPAFFMAIEAINCFYAYSYLINNYKKDTAYALTNVFSATLDISLAGVNHINRLCSNTGMLYNMSEKSVCTFSKAAIQRFSCSKLVSFRLVNQITVMGALSCLAGIVTAGLLAWDACHMWSRMDYDAAIGCGIMALGTLAGAVGGMLIETSATFLGLGPVGWITGLVVLIGFIIYVCFKDEPIEIWIKHGPFTRDDPNDYAFLRTSPDDAYLQLLSLFASINIKAGNIQNLLPRVVWRNPTTPDVIQSDLLPYDDVIALMSQKYSHYVYVSSGIAQLLNPGDDELKLSIYFVEAVREIKTKDFYRSDNIIKGHRIMPDHEINLSQGKGRLYFFKEKHFRYKHSARTFYKGRFPDQTKIEHQHIIWSFAQVRWGDYIFPQPSLDQMEELIEEKDAVLNSCHMSPVFQEGCKENYYWKISTDQID</sequence>